<sequence length="295" mass="33267">MKIFICLAATIESKSGWTKTAQLHGKPVGIPIKGLDVNYNVQKESSFVCDALIGDEIFHCTRGFSESSVCHSTCSGSDKIKIEKVCSCHRVIGTAKLFRGCRWLNETENDCSLQEKIQEKIITSEKKKSEIENGKDKNQESKSSEKNISKVKYVSDNCEQLEDIENWNCEKANNDGPVVMTCSRLCQTKDRFRTIRNRCICIAGQCRWQKTHVQSCPNLKAEFLLPSVSLKSALTSPDQSESLFAVFSDHVTEKHGDSAADGKYVHPFEFLQKFQSWMYDSGLLSPQNKDLLIEM</sequence>
<proteinExistence type="predicted"/>
<dbReference type="EMBL" id="FN653321">
    <property type="protein sequence ID" value="CBY17751.1"/>
    <property type="molecule type" value="Genomic_DNA"/>
</dbReference>
<keyword evidence="3" id="KW-1185">Reference proteome</keyword>
<dbReference type="InParanoid" id="E4XYD9"/>
<dbReference type="OrthoDB" id="10365474at2759"/>
<organism evidence="2">
    <name type="scientific">Oikopleura dioica</name>
    <name type="common">Tunicate</name>
    <dbReference type="NCBI Taxonomy" id="34765"/>
    <lineage>
        <taxon>Eukaryota</taxon>
        <taxon>Metazoa</taxon>
        <taxon>Chordata</taxon>
        <taxon>Tunicata</taxon>
        <taxon>Appendicularia</taxon>
        <taxon>Copelata</taxon>
        <taxon>Oikopleuridae</taxon>
        <taxon>Oikopleura</taxon>
    </lineage>
</organism>
<reference evidence="2" key="1">
    <citation type="journal article" date="2010" name="Science">
        <title>Plasticity of animal genome architecture unmasked by rapid evolution of a pelagic tunicate.</title>
        <authorList>
            <person name="Denoeud F."/>
            <person name="Henriet S."/>
            <person name="Mungpakdee S."/>
            <person name="Aury J.M."/>
            <person name="Da Silva C."/>
            <person name="Brinkmann H."/>
            <person name="Mikhaleva J."/>
            <person name="Olsen L.C."/>
            <person name="Jubin C."/>
            <person name="Canestro C."/>
            <person name="Bouquet J.M."/>
            <person name="Danks G."/>
            <person name="Poulain J."/>
            <person name="Campsteijn C."/>
            <person name="Adamski M."/>
            <person name="Cross I."/>
            <person name="Yadetie F."/>
            <person name="Muffato M."/>
            <person name="Louis A."/>
            <person name="Butcher S."/>
            <person name="Tsagkogeorga G."/>
            <person name="Konrad A."/>
            <person name="Singh S."/>
            <person name="Jensen M.F."/>
            <person name="Cong E.H."/>
            <person name="Eikeseth-Otteraa H."/>
            <person name="Noel B."/>
            <person name="Anthouard V."/>
            <person name="Porcel B.M."/>
            <person name="Kachouri-Lafond R."/>
            <person name="Nishino A."/>
            <person name="Ugolini M."/>
            <person name="Chourrout P."/>
            <person name="Nishida H."/>
            <person name="Aasland R."/>
            <person name="Huzurbazar S."/>
            <person name="Westhof E."/>
            <person name="Delsuc F."/>
            <person name="Lehrach H."/>
            <person name="Reinhardt R."/>
            <person name="Weissenbach J."/>
            <person name="Roy S.W."/>
            <person name="Artiguenave F."/>
            <person name="Postlethwait J.H."/>
            <person name="Manak J.R."/>
            <person name="Thompson E.M."/>
            <person name="Jaillon O."/>
            <person name="Du Pasquier L."/>
            <person name="Boudinot P."/>
            <person name="Liberles D.A."/>
            <person name="Volff J.N."/>
            <person name="Philippe H."/>
            <person name="Lenhard B."/>
            <person name="Roest Crollius H."/>
            <person name="Wincker P."/>
            <person name="Chourrout D."/>
        </authorList>
    </citation>
    <scope>NUCLEOTIDE SEQUENCE [LARGE SCALE GENOMIC DNA]</scope>
</reference>
<feature type="region of interest" description="Disordered" evidence="1">
    <location>
        <begin position="128"/>
        <end position="147"/>
    </location>
</feature>
<dbReference type="Proteomes" id="UP000001307">
    <property type="component" value="Unassembled WGS sequence"/>
</dbReference>
<evidence type="ECO:0000313" key="2">
    <source>
        <dbReference type="EMBL" id="CBY17751.1"/>
    </source>
</evidence>
<gene>
    <name evidence="2" type="ORF">GSOID_T00009715001</name>
</gene>
<name>E4XYD9_OIKDI</name>
<evidence type="ECO:0000256" key="1">
    <source>
        <dbReference type="SAM" id="MobiDB-lite"/>
    </source>
</evidence>
<evidence type="ECO:0000313" key="3">
    <source>
        <dbReference type="Proteomes" id="UP000001307"/>
    </source>
</evidence>
<protein>
    <submittedName>
        <fullName evidence="2">Uncharacterized protein</fullName>
    </submittedName>
</protein>
<accession>E4XYD9</accession>
<dbReference type="AlphaFoldDB" id="E4XYD9"/>